<dbReference type="CDD" id="cd00088">
    <property type="entry name" value="HPT"/>
    <property type="match status" value="1"/>
</dbReference>
<dbReference type="SUPFAM" id="SSF50341">
    <property type="entry name" value="CheW-like"/>
    <property type="match status" value="1"/>
</dbReference>
<dbReference type="Gene3D" id="3.30.70.1110">
    <property type="entry name" value="Histidine kinase CheA-like, P2 response regulator-binding domain"/>
    <property type="match status" value="1"/>
</dbReference>
<dbReference type="AlphaFoldDB" id="A0A4R3MI68"/>
<dbReference type="SUPFAM" id="SSF47226">
    <property type="entry name" value="Histidine-containing phosphotransfer domain, HPT domain"/>
    <property type="match status" value="1"/>
</dbReference>
<dbReference type="PROSITE" id="PS50109">
    <property type="entry name" value="HIS_KIN"/>
    <property type="match status" value="1"/>
</dbReference>
<dbReference type="Proteomes" id="UP000294902">
    <property type="component" value="Unassembled WGS sequence"/>
</dbReference>
<evidence type="ECO:0000256" key="2">
    <source>
        <dbReference type="ARBA" id="ARBA00004496"/>
    </source>
</evidence>
<dbReference type="SMART" id="SM00260">
    <property type="entry name" value="CheW"/>
    <property type="match status" value="1"/>
</dbReference>
<dbReference type="InterPro" id="IPR036061">
    <property type="entry name" value="CheW-like_dom_sf"/>
</dbReference>
<feature type="domain" description="HPt" evidence="17">
    <location>
        <begin position="1"/>
        <end position="108"/>
    </location>
</feature>
<dbReference type="PROSITE" id="PS50894">
    <property type="entry name" value="HPT"/>
    <property type="match status" value="1"/>
</dbReference>
<dbReference type="SMART" id="SM01231">
    <property type="entry name" value="H-kinase_dim"/>
    <property type="match status" value="1"/>
</dbReference>
<dbReference type="SMART" id="SM00387">
    <property type="entry name" value="HATPase_c"/>
    <property type="match status" value="1"/>
</dbReference>
<evidence type="ECO:0000256" key="1">
    <source>
        <dbReference type="ARBA" id="ARBA00000085"/>
    </source>
</evidence>
<evidence type="ECO:0000313" key="18">
    <source>
        <dbReference type="EMBL" id="TCT12137.1"/>
    </source>
</evidence>
<dbReference type="PANTHER" id="PTHR43395:SF10">
    <property type="entry name" value="CHEMOTAXIS PROTEIN CHEA"/>
    <property type="match status" value="1"/>
</dbReference>
<dbReference type="GO" id="GO:0005524">
    <property type="term" value="F:ATP binding"/>
    <property type="evidence" value="ECO:0007669"/>
    <property type="project" value="UniProtKB-KW"/>
</dbReference>
<comment type="function">
    <text evidence="13">Involved in the transmission of sensory signals from the chemoreceptors to the flagellar motors. CheA is autophosphorylated; it can transfer its phosphate group to either CheB or CheY.</text>
</comment>
<dbReference type="OrthoDB" id="9803176at2"/>
<dbReference type="GO" id="GO:0005737">
    <property type="term" value="C:cytoplasm"/>
    <property type="evidence" value="ECO:0007669"/>
    <property type="project" value="UniProtKB-SubCell"/>
</dbReference>
<keyword evidence="10 18" id="KW-0418">Kinase</keyword>
<dbReference type="InterPro" id="IPR004105">
    <property type="entry name" value="CheA-like_dim"/>
</dbReference>
<dbReference type="InterPro" id="IPR002545">
    <property type="entry name" value="CheW-lke_dom"/>
</dbReference>
<dbReference type="SUPFAM" id="SSF55874">
    <property type="entry name" value="ATPase domain of HSP90 chaperone/DNA topoisomerase II/histidine kinase"/>
    <property type="match status" value="1"/>
</dbReference>
<dbReference type="InterPro" id="IPR037052">
    <property type="entry name" value="CheA-like_P2_sf"/>
</dbReference>
<evidence type="ECO:0000259" key="17">
    <source>
        <dbReference type="PROSITE" id="PS50894"/>
    </source>
</evidence>
<feature type="domain" description="CheW-like" evidence="16">
    <location>
        <begin position="535"/>
        <end position="673"/>
    </location>
</feature>
<evidence type="ECO:0000256" key="3">
    <source>
        <dbReference type="ARBA" id="ARBA00012438"/>
    </source>
</evidence>
<dbReference type="Pfam" id="PF07194">
    <property type="entry name" value="P2"/>
    <property type="match status" value="1"/>
</dbReference>
<dbReference type="EMBL" id="SMAL01000014">
    <property type="protein sequence ID" value="TCT12137.1"/>
    <property type="molecule type" value="Genomic_DNA"/>
</dbReference>
<dbReference type="InterPro" id="IPR051315">
    <property type="entry name" value="Bact_Chemotaxis_CheA"/>
</dbReference>
<evidence type="ECO:0000259" key="16">
    <source>
        <dbReference type="PROSITE" id="PS50851"/>
    </source>
</evidence>
<evidence type="ECO:0000256" key="12">
    <source>
        <dbReference type="ARBA" id="ARBA00023012"/>
    </source>
</evidence>
<dbReference type="GO" id="GO:0000155">
    <property type="term" value="F:phosphorelay sensor kinase activity"/>
    <property type="evidence" value="ECO:0007669"/>
    <property type="project" value="InterPro"/>
</dbReference>
<comment type="caution">
    <text evidence="18">The sequence shown here is derived from an EMBL/GenBank/DDBJ whole genome shotgun (WGS) entry which is preliminary data.</text>
</comment>
<sequence>MSNNFEPMIEMYIFETVQLIEQIEQCILANEGAEKLSEIDINEIFRHMHTIKGSSGMMMYDNIAHLAHTIEDIFFVLREESHINYNFSDLADLIFEGIDFIKIEVEKIKNGDNPDGDITHLISKLKEYLLLIEGKNQKEVKEINENVKYYISQDKSCVEEKYKNSFRAKIFFEEGCEMENIRAYTIIHNLKEITNDIFHIPEEVINNEDSAEEIKKNGFIIYLKTNQSYKEAYDFFSETIFLKALELEEMIEEEWEISFGKKEDKLITRSNLTTDKKDKKISSSNMINVNVDKLDKLMDIVGEMVIAESMVIQNPDLTGLKLNNFNKASRLLNKLTSELQDLVMSIRMVPLANTFHKMNRIVRDMNKKLGKNVELEIRGEETEVDKNIIEHISDPIMHLVRNSLDHGIETSEERIKSNKNGKGKILLEAKNSGNDVMIIVRDDGRGLDKNKLIAKAKENNLLTKEPKDYTDKEIYSLIFLPGFSTKKDVTEFSGRGVGMDVVTKNIETIGGNITIESKKGEGTSFIIKIPLTLAIIEGMNIKVGSSRYTIPICDIRESFRAEDKDIIKNPDNSEMILVRGKCYPIIRLSKIYNVKTNVDKFSKGVLIMIENDIQSICILVDELVGQQQVVVKNLPKYIQQTKNIEGITGCTLLGDGSISLILDPSKLIHMYSK</sequence>
<keyword evidence="9" id="KW-0547">Nucleotide-binding</keyword>
<keyword evidence="12" id="KW-0902">Two-component regulatory system</keyword>
<keyword evidence="19" id="KW-1185">Reference proteome</keyword>
<proteinExistence type="predicted"/>
<dbReference type="InterPro" id="IPR003594">
    <property type="entry name" value="HATPase_dom"/>
</dbReference>
<keyword evidence="11" id="KW-0067">ATP-binding</keyword>
<reference evidence="18 19" key="1">
    <citation type="submission" date="2019-03" db="EMBL/GenBank/DDBJ databases">
        <title>Genomic Encyclopedia of Type Strains, Phase IV (KMG-IV): sequencing the most valuable type-strain genomes for metagenomic binning, comparative biology and taxonomic classification.</title>
        <authorList>
            <person name="Goeker M."/>
        </authorList>
    </citation>
    <scope>NUCLEOTIDE SEQUENCE [LARGE SCALE GENOMIC DNA]</scope>
    <source>
        <strain evidence="18 19">DSM 24629</strain>
    </source>
</reference>
<evidence type="ECO:0000259" key="15">
    <source>
        <dbReference type="PROSITE" id="PS50109"/>
    </source>
</evidence>
<protein>
    <recommendedName>
        <fullName evidence="4">Chemotaxis protein CheA</fullName>
        <ecNumber evidence="3">2.7.13.3</ecNumber>
    </recommendedName>
</protein>
<dbReference type="InterPro" id="IPR036890">
    <property type="entry name" value="HATPase_C_sf"/>
</dbReference>
<dbReference type="PRINTS" id="PR00344">
    <property type="entry name" value="BCTRLSENSOR"/>
</dbReference>
<feature type="domain" description="Histidine kinase" evidence="15">
    <location>
        <begin position="332"/>
        <end position="533"/>
    </location>
</feature>
<evidence type="ECO:0000256" key="7">
    <source>
        <dbReference type="ARBA" id="ARBA00022553"/>
    </source>
</evidence>
<dbReference type="Pfam" id="PF01584">
    <property type="entry name" value="CheW"/>
    <property type="match status" value="1"/>
</dbReference>
<dbReference type="InterPro" id="IPR004358">
    <property type="entry name" value="Sig_transdc_His_kin-like_C"/>
</dbReference>
<dbReference type="Pfam" id="PF02518">
    <property type="entry name" value="HATPase_c"/>
    <property type="match status" value="1"/>
</dbReference>
<dbReference type="SMART" id="SM00073">
    <property type="entry name" value="HPT"/>
    <property type="match status" value="1"/>
</dbReference>
<dbReference type="SUPFAM" id="SSF47384">
    <property type="entry name" value="Homodimeric domain of signal transducing histidine kinase"/>
    <property type="match status" value="1"/>
</dbReference>
<keyword evidence="6" id="KW-0145">Chemotaxis</keyword>
<dbReference type="EC" id="2.7.13.3" evidence="3"/>
<evidence type="ECO:0000313" key="19">
    <source>
        <dbReference type="Proteomes" id="UP000294902"/>
    </source>
</evidence>
<dbReference type="InterPro" id="IPR036097">
    <property type="entry name" value="HisK_dim/P_sf"/>
</dbReference>
<organism evidence="18 19">
    <name type="scientific">Natranaerovirga pectinivora</name>
    <dbReference type="NCBI Taxonomy" id="682400"/>
    <lineage>
        <taxon>Bacteria</taxon>
        <taxon>Bacillati</taxon>
        <taxon>Bacillota</taxon>
        <taxon>Clostridia</taxon>
        <taxon>Lachnospirales</taxon>
        <taxon>Natranaerovirgaceae</taxon>
        <taxon>Natranaerovirga</taxon>
    </lineage>
</organism>
<dbReference type="Pfam" id="PF01627">
    <property type="entry name" value="Hpt"/>
    <property type="match status" value="1"/>
</dbReference>
<dbReference type="Gene3D" id="1.10.287.560">
    <property type="entry name" value="Histidine kinase CheA-like, homodimeric domain"/>
    <property type="match status" value="1"/>
</dbReference>
<evidence type="ECO:0000256" key="6">
    <source>
        <dbReference type="ARBA" id="ARBA00022500"/>
    </source>
</evidence>
<evidence type="ECO:0000256" key="10">
    <source>
        <dbReference type="ARBA" id="ARBA00022777"/>
    </source>
</evidence>
<keyword evidence="7 14" id="KW-0597">Phosphoprotein</keyword>
<comment type="catalytic activity">
    <reaction evidence="1">
        <text>ATP + protein L-histidine = ADP + protein N-phospho-L-histidine.</text>
        <dbReference type="EC" id="2.7.13.3"/>
    </reaction>
</comment>
<dbReference type="PANTHER" id="PTHR43395">
    <property type="entry name" value="SENSOR HISTIDINE KINASE CHEA"/>
    <property type="match status" value="1"/>
</dbReference>
<evidence type="ECO:0000256" key="14">
    <source>
        <dbReference type="PROSITE-ProRule" id="PRU00110"/>
    </source>
</evidence>
<accession>A0A4R3MI68</accession>
<evidence type="ECO:0000256" key="11">
    <source>
        <dbReference type="ARBA" id="ARBA00022840"/>
    </source>
</evidence>
<evidence type="ECO:0000256" key="13">
    <source>
        <dbReference type="ARBA" id="ARBA00035100"/>
    </source>
</evidence>
<keyword evidence="5" id="KW-0963">Cytoplasm</keyword>
<evidence type="ECO:0000256" key="9">
    <source>
        <dbReference type="ARBA" id="ARBA00022741"/>
    </source>
</evidence>
<dbReference type="InterPro" id="IPR008207">
    <property type="entry name" value="Sig_transdc_His_kin_Hpt_dom"/>
</dbReference>
<dbReference type="GO" id="GO:0006935">
    <property type="term" value="P:chemotaxis"/>
    <property type="evidence" value="ECO:0007669"/>
    <property type="project" value="UniProtKB-KW"/>
</dbReference>
<name>A0A4R3MI68_9FIRM</name>
<keyword evidence="8" id="KW-0808">Transferase</keyword>
<dbReference type="CDD" id="cd16916">
    <property type="entry name" value="HATPase_CheA-like"/>
    <property type="match status" value="1"/>
</dbReference>
<evidence type="ECO:0000256" key="4">
    <source>
        <dbReference type="ARBA" id="ARBA00021495"/>
    </source>
</evidence>
<dbReference type="InterPro" id="IPR005467">
    <property type="entry name" value="His_kinase_dom"/>
</dbReference>
<dbReference type="InterPro" id="IPR035891">
    <property type="entry name" value="CheY-binding_CheA"/>
</dbReference>
<dbReference type="SUPFAM" id="SSF55052">
    <property type="entry name" value="CheY-binding domain of CheA"/>
    <property type="match status" value="1"/>
</dbReference>
<dbReference type="Pfam" id="PF02895">
    <property type="entry name" value="H-kinase_dim"/>
    <property type="match status" value="1"/>
</dbReference>
<feature type="modified residue" description="Phosphohistidine" evidence="14">
    <location>
        <position position="49"/>
    </location>
</feature>
<dbReference type="RefSeq" id="WP_132254055.1">
    <property type="nucleotide sequence ID" value="NZ_SMAL01000014.1"/>
</dbReference>
<dbReference type="InterPro" id="IPR036641">
    <property type="entry name" value="HPT_dom_sf"/>
</dbReference>
<evidence type="ECO:0000256" key="5">
    <source>
        <dbReference type="ARBA" id="ARBA00022490"/>
    </source>
</evidence>
<gene>
    <name evidence="18" type="ORF">EDC18_11436</name>
</gene>
<dbReference type="InterPro" id="IPR037006">
    <property type="entry name" value="CheA-like_homodim_sf"/>
</dbReference>
<dbReference type="Gene3D" id="1.20.120.160">
    <property type="entry name" value="HPT domain"/>
    <property type="match status" value="1"/>
</dbReference>
<dbReference type="InterPro" id="IPR010808">
    <property type="entry name" value="CheA_P2-bd"/>
</dbReference>
<evidence type="ECO:0000256" key="8">
    <source>
        <dbReference type="ARBA" id="ARBA00022679"/>
    </source>
</evidence>
<dbReference type="PROSITE" id="PS50851">
    <property type="entry name" value="CHEW"/>
    <property type="match status" value="1"/>
</dbReference>
<comment type="subcellular location">
    <subcellularLocation>
        <location evidence="2">Cytoplasm</location>
    </subcellularLocation>
</comment>
<dbReference type="Gene3D" id="3.30.565.10">
    <property type="entry name" value="Histidine kinase-like ATPase, C-terminal domain"/>
    <property type="match status" value="1"/>
</dbReference>
<dbReference type="Gene3D" id="2.30.30.40">
    <property type="entry name" value="SH3 Domains"/>
    <property type="match status" value="1"/>
</dbReference>
<dbReference type="FunFam" id="3.30.565.10:FF:000016">
    <property type="entry name" value="Chemotaxis protein CheA, putative"/>
    <property type="match status" value="1"/>
</dbReference>